<feature type="binding site" evidence="8">
    <location>
        <begin position="13"/>
        <end position="18"/>
    </location>
    <ligand>
        <name>ATP</name>
        <dbReference type="ChEBI" id="CHEBI:30616"/>
    </ligand>
</feature>
<dbReference type="SUPFAM" id="SSF52540">
    <property type="entry name" value="P-loop containing nucleoside triphosphate hydrolases"/>
    <property type="match status" value="1"/>
</dbReference>
<dbReference type="FunFam" id="3.40.50.300:FF:000292">
    <property type="entry name" value="ATP-dependent dethiobiotin synthetase BioD"/>
    <property type="match status" value="1"/>
</dbReference>
<comment type="similarity">
    <text evidence="8">Belongs to the dethiobiotin synthetase family.</text>
</comment>
<gene>
    <name evidence="8" type="primary">bioD</name>
    <name evidence="9" type="ORF">SAMN02910344_00056</name>
</gene>
<dbReference type="HAMAP" id="MF_00336">
    <property type="entry name" value="BioD"/>
    <property type="match status" value="1"/>
</dbReference>
<dbReference type="GO" id="GO:0005829">
    <property type="term" value="C:cytosol"/>
    <property type="evidence" value="ECO:0007669"/>
    <property type="project" value="TreeGrafter"/>
</dbReference>
<feature type="binding site" evidence="8">
    <location>
        <position position="17"/>
    </location>
    <ligand>
        <name>Mg(2+)</name>
        <dbReference type="ChEBI" id="CHEBI:18420"/>
    </ligand>
</feature>
<comment type="function">
    <text evidence="8">Catalyzes a mechanistically unusual reaction, the ATP-dependent insertion of CO2 between the N7 and N8 nitrogen atoms of 7,8-diaminopelargonic acid (DAPA, also called 7,8-diammoniononanoate) to form a ureido ring.</text>
</comment>
<evidence type="ECO:0000313" key="9">
    <source>
        <dbReference type="EMBL" id="SFO97364.1"/>
    </source>
</evidence>
<protein>
    <recommendedName>
        <fullName evidence="8">ATP-dependent dethiobiotin synthetase BioD</fullName>
        <ecNumber evidence="8">6.3.3.3</ecNumber>
    </recommendedName>
    <alternativeName>
        <fullName evidence="8">DTB synthetase</fullName>
        <shortName evidence="8">DTBS</shortName>
    </alternativeName>
    <alternativeName>
        <fullName evidence="8">Dethiobiotin synthase</fullName>
    </alternativeName>
</protein>
<comment type="subunit">
    <text evidence="8">Homodimer.</text>
</comment>
<dbReference type="AlphaFoldDB" id="A0A662ZDW4"/>
<sequence>MAKQFFITGTDTDAGKTFCACVLAKKFREAGLQVRPYKPIVAGFENGHNADLDSHIRACGLPLKPHDITTFAYQEAIAPHIAAEHENNPIDFKQLDLDLHKAVNSGADVVITEGAGGWFLPVSSTAVLPQWDALKKMEIIIVVGMKLGCLNHALMTATLLDNEGFRVVGFIANTTGPEKMPFYQENLETLKQIMPCPFIGEVFYNEEHDFSKASETIDLSVINADYVCY</sequence>
<evidence type="ECO:0000256" key="5">
    <source>
        <dbReference type="ARBA" id="ARBA00022756"/>
    </source>
</evidence>
<dbReference type="UniPathway" id="UPA00078">
    <property type="reaction ID" value="UER00161"/>
</dbReference>
<comment type="subcellular location">
    <subcellularLocation>
        <location evidence="8">Cytoplasm</location>
    </subcellularLocation>
</comment>
<reference evidence="9 10" key="1">
    <citation type="submission" date="2016-10" db="EMBL/GenBank/DDBJ databases">
        <authorList>
            <person name="Varghese N."/>
            <person name="Submissions S."/>
        </authorList>
    </citation>
    <scope>NUCLEOTIDE SEQUENCE [LARGE SCALE GENOMIC DNA]</scope>
    <source>
        <strain evidence="9 10">DSM 1361</strain>
    </source>
</reference>
<dbReference type="Gene3D" id="3.40.50.300">
    <property type="entry name" value="P-loop containing nucleotide triphosphate hydrolases"/>
    <property type="match status" value="1"/>
</dbReference>
<dbReference type="CDD" id="cd03109">
    <property type="entry name" value="DTBS"/>
    <property type="match status" value="1"/>
</dbReference>
<dbReference type="RefSeq" id="WP_093139834.1">
    <property type="nucleotide sequence ID" value="NZ_FOXF01000001.1"/>
</dbReference>
<dbReference type="EMBL" id="FOXF01000001">
    <property type="protein sequence ID" value="SFO97364.1"/>
    <property type="molecule type" value="Genomic_DNA"/>
</dbReference>
<evidence type="ECO:0000256" key="2">
    <source>
        <dbReference type="ARBA" id="ARBA00022598"/>
    </source>
</evidence>
<feature type="binding site" evidence="8">
    <location>
        <position position="51"/>
    </location>
    <ligand>
        <name>ATP</name>
        <dbReference type="ChEBI" id="CHEBI:30616"/>
    </ligand>
</feature>
<organism evidence="9 10">
    <name type="scientific">Ruminobacter amylophilus</name>
    <dbReference type="NCBI Taxonomy" id="867"/>
    <lineage>
        <taxon>Bacteria</taxon>
        <taxon>Pseudomonadati</taxon>
        <taxon>Pseudomonadota</taxon>
        <taxon>Gammaproteobacteria</taxon>
        <taxon>Aeromonadales</taxon>
        <taxon>Succinivibrionaceae</taxon>
        <taxon>Ruminobacter</taxon>
    </lineage>
</organism>
<evidence type="ECO:0000256" key="1">
    <source>
        <dbReference type="ARBA" id="ARBA00022490"/>
    </source>
</evidence>
<accession>A0A662ZDW4</accession>
<keyword evidence="2 8" id="KW-0436">Ligase</keyword>
<comment type="pathway">
    <text evidence="8">Cofactor biosynthesis; biotin biosynthesis; biotin from 7,8-diaminononanoate: step 1/2.</text>
</comment>
<proteinExistence type="inferred from homology"/>
<feature type="binding site" evidence="8">
    <location>
        <begin position="173"/>
        <end position="174"/>
    </location>
    <ligand>
        <name>ATP</name>
        <dbReference type="ChEBI" id="CHEBI:30616"/>
    </ligand>
</feature>
<dbReference type="PANTHER" id="PTHR43210:SF5">
    <property type="entry name" value="DETHIOBIOTIN SYNTHETASE"/>
    <property type="match status" value="1"/>
</dbReference>
<keyword evidence="10" id="KW-1185">Reference proteome</keyword>
<feature type="active site" evidence="8">
    <location>
        <position position="38"/>
    </location>
</feature>
<evidence type="ECO:0000256" key="3">
    <source>
        <dbReference type="ARBA" id="ARBA00022723"/>
    </source>
</evidence>
<feature type="binding site" evidence="8">
    <location>
        <position position="113"/>
    </location>
    <ligand>
        <name>Mg(2+)</name>
        <dbReference type="ChEBI" id="CHEBI:18420"/>
    </ligand>
</feature>
<dbReference type="Pfam" id="PF13500">
    <property type="entry name" value="AAA_26"/>
    <property type="match status" value="1"/>
</dbReference>
<keyword evidence="4 8" id="KW-0547">Nucleotide-binding</keyword>
<dbReference type="PIRSF" id="PIRSF006755">
    <property type="entry name" value="DTB_synth"/>
    <property type="match status" value="1"/>
</dbReference>
<keyword evidence="3 8" id="KW-0479">Metal-binding</keyword>
<comment type="caution">
    <text evidence="8">Lacks conserved residue(s) required for the propagation of feature annotation.</text>
</comment>
<dbReference type="Proteomes" id="UP000243745">
    <property type="component" value="Unassembled WGS sequence"/>
</dbReference>
<dbReference type="OrthoDB" id="9802097at2"/>
<evidence type="ECO:0000313" key="10">
    <source>
        <dbReference type="Proteomes" id="UP000243745"/>
    </source>
</evidence>
<keyword evidence="5 8" id="KW-0093">Biotin biosynthesis</keyword>
<evidence type="ECO:0000256" key="8">
    <source>
        <dbReference type="HAMAP-Rule" id="MF_00336"/>
    </source>
</evidence>
<dbReference type="GO" id="GO:0009102">
    <property type="term" value="P:biotin biosynthetic process"/>
    <property type="evidence" value="ECO:0007669"/>
    <property type="project" value="UniProtKB-UniRule"/>
</dbReference>
<keyword evidence="6 8" id="KW-0067">ATP-binding</keyword>
<name>A0A662ZDW4_9GAMM</name>
<comment type="cofactor">
    <cofactor evidence="8">
        <name>Mg(2+)</name>
        <dbReference type="ChEBI" id="CHEBI:18420"/>
    </cofactor>
</comment>
<keyword evidence="1 8" id="KW-0963">Cytoplasm</keyword>
<evidence type="ECO:0000256" key="4">
    <source>
        <dbReference type="ARBA" id="ARBA00022741"/>
    </source>
</evidence>
<feature type="binding site" evidence="8">
    <location>
        <position position="51"/>
    </location>
    <ligand>
        <name>Mg(2+)</name>
        <dbReference type="ChEBI" id="CHEBI:18420"/>
    </ligand>
</feature>
<dbReference type="EC" id="6.3.3.3" evidence="8"/>
<dbReference type="InterPro" id="IPR027417">
    <property type="entry name" value="P-loop_NTPase"/>
</dbReference>
<dbReference type="GO" id="GO:0005524">
    <property type="term" value="F:ATP binding"/>
    <property type="evidence" value="ECO:0007669"/>
    <property type="project" value="UniProtKB-UniRule"/>
</dbReference>
<dbReference type="PANTHER" id="PTHR43210">
    <property type="entry name" value="DETHIOBIOTIN SYNTHETASE"/>
    <property type="match status" value="1"/>
</dbReference>
<dbReference type="NCBIfam" id="TIGR00347">
    <property type="entry name" value="bioD"/>
    <property type="match status" value="1"/>
</dbReference>
<dbReference type="GO" id="GO:0000287">
    <property type="term" value="F:magnesium ion binding"/>
    <property type="evidence" value="ECO:0007669"/>
    <property type="project" value="UniProtKB-UniRule"/>
</dbReference>
<keyword evidence="7 8" id="KW-0460">Magnesium</keyword>
<feature type="binding site" evidence="8">
    <location>
        <begin position="113"/>
        <end position="116"/>
    </location>
    <ligand>
        <name>ATP</name>
        <dbReference type="ChEBI" id="CHEBI:30616"/>
    </ligand>
</feature>
<evidence type="ECO:0000256" key="7">
    <source>
        <dbReference type="ARBA" id="ARBA00022842"/>
    </source>
</evidence>
<comment type="catalytic activity">
    <reaction evidence="8">
        <text>(7R,8S)-7,8-diammoniononanoate + CO2 + ATP = (4R,5S)-dethiobiotin + ADP + phosphate + 3 H(+)</text>
        <dbReference type="Rhea" id="RHEA:15805"/>
        <dbReference type="ChEBI" id="CHEBI:15378"/>
        <dbReference type="ChEBI" id="CHEBI:16526"/>
        <dbReference type="ChEBI" id="CHEBI:30616"/>
        <dbReference type="ChEBI" id="CHEBI:43474"/>
        <dbReference type="ChEBI" id="CHEBI:149469"/>
        <dbReference type="ChEBI" id="CHEBI:149473"/>
        <dbReference type="ChEBI" id="CHEBI:456216"/>
        <dbReference type="EC" id="6.3.3.3"/>
    </reaction>
</comment>
<dbReference type="GO" id="GO:0042803">
    <property type="term" value="F:protein homodimerization activity"/>
    <property type="evidence" value="ECO:0007669"/>
    <property type="project" value="UniProtKB-ARBA"/>
</dbReference>
<dbReference type="GO" id="GO:0004141">
    <property type="term" value="F:dethiobiotin synthase activity"/>
    <property type="evidence" value="ECO:0007669"/>
    <property type="project" value="UniProtKB-UniRule"/>
</dbReference>
<evidence type="ECO:0000256" key="6">
    <source>
        <dbReference type="ARBA" id="ARBA00022840"/>
    </source>
</evidence>
<dbReference type="InterPro" id="IPR004472">
    <property type="entry name" value="DTB_synth_BioD"/>
</dbReference>